<organism evidence="3 4">
    <name type="scientific">Corynascus novoguineensis</name>
    <dbReference type="NCBI Taxonomy" id="1126955"/>
    <lineage>
        <taxon>Eukaryota</taxon>
        <taxon>Fungi</taxon>
        <taxon>Dikarya</taxon>
        <taxon>Ascomycota</taxon>
        <taxon>Pezizomycotina</taxon>
        <taxon>Sordariomycetes</taxon>
        <taxon>Sordariomycetidae</taxon>
        <taxon>Sordariales</taxon>
        <taxon>Chaetomiaceae</taxon>
        <taxon>Corynascus</taxon>
    </lineage>
</organism>
<sequence>MSTSEAATKPKVQYEDIPAELSFEEVIKNRAAPPCSLNDFMDYLVHVEHNAEPLQFFLWYWDYIERWSTLLPRQKALSPPWDPEKAANPRSHFIKYNHKRERSSKMSKVLAIMEMGLERVPSDLGRQDDAGSSISGVEISSPISSPVSSPIPSPTSILSPTDSIKPPDWQPFTIQPNRDELCRITRHYISPSGPRRLSLSSKDREACLGGVKHTTHPSALLPAFLSAEATLRARAHPAFVRWSRRNASAARLLFLRCLGTLLVALGFGLDVLLILLLQAFGPANDYSGEPWSTRYDAKSVWSKMFDETVVVQNKALVMWQDRTILFAFLWGGAGAAALTVISLFVPSGMF</sequence>
<proteinExistence type="predicted"/>
<dbReference type="EMBL" id="MU857616">
    <property type="protein sequence ID" value="KAK4250115.1"/>
    <property type="molecule type" value="Genomic_DNA"/>
</dbReference>
<name>A0AAN7HSK6_9PEZI</name>
<keyword evidence="2" id="KW-0812">Transmembrane</keyword>
<dbReference type="PANTHER" id="PTHR39466:SF1">
    <property type="entry name" value="RGS DOMAIN-CONTAINING PROTEIN"/>
    <property type="match status" value="1"/>
</dbReference>
<feature type="region of interest" description="Disordered" evidence="1">
    <location>
        <begin position="122"/>
        <end position="173"/>
    </location>
</feature>
<dbReference type="SUPFAM" id="SSF48097">
    <property type="entry name" value="Regulator of G-protein signaling, RGS"/>
    <property type="match status" value="1"/>
</dbReference>
<dbReference type="Gene3D" id="1.10.167.10">
    <property type="entry name" value="Regulator of G-protein Signalling 4, domain 2"/>
    <property type="match status" value="1"/>
</dbReference>
<accession>A0AAN7HSK6</accession>
<feature type="transmembrane region" description="Helical" evidence="2">
    <location>
        <begin position="253"/>
        <end position="280"/>
    </location>
</feature>
<keyword evidence="2" id="KW-1133">Transmembrane helix</keyword>
<evidence type="ECO:0000256" key="2">
    <source>
        <dbReference type="SAM" id="Phobius"/>
    </source>
</evidence>
<evidence type="ECO:0000313" key="3">
    <source>
        <dbReference type="EMBL" id="KAK4250115.1"/>
    </source>
</evidence>
<gene>
    <name evidence="3" type="ORF">C7999DRAFT_38827</name>
</gene>
<comment type="caution">
    <text evidence="3">The sequence shown here is derived from an EMBL/GenBank/DDBJ whole genome shotgun (WGS) entry which is preliminary data.</text>
</comment>
<feature type="compositionally biased region" description="Low complexity" evidence="1">
    <location>
        <begin position="132"/>
        <end position="164"/>
    </location>
</feature>
<protein>
    <recommendedName>
        <fullName evidence="5">RGS domain-containing protein</fullName>
    </recommendedName>
</protein>
<dbReference type="Proteomes" id="UP001303647">
    <property type="component" value="Unassembled WGS sequence"/>
</dbReference>
<feature type="transmembrane region" description="Helical" evidence="2">
    <location>
        <begin position="324"/>
        <end position="345"/>
    </location>
</feature>
<evidence type="ECO:0008006" key="5">
    <source>
        <dbReference type="Google" id="ProtNLM"/>
    </source>
</evidence>
<keyword evidence="4" id="KW-1185">Reference proteome</keyword>
<evidence type="ECO:0000313" key="4">
    <source>
        <dbReference type="Proteomes" id="UP001303647"/>
    </source>
</evidence>
<dbReference type="InterPro" id="IPR036305">
    <property type="entry name" value="RGS_sf"/>
</dbReference>
<reference evidence="3" key="2">
    <citation type="submission" date="2023-05" db="EMBL/GenBank/DDBJ databases">
        <authorList>
            <consortium name="Lawrence Berkeley National Laboratory"/>
            <person name="Steindorff A."/>
            <person name="Hensen N."/>
            <person name="Bonometti L."/>
            <person name="Westerberg I."/>
            <person name="Brannstrom I.O."/>
            <person name="Guillou S."/>
            <person name="Cros-Aarteil S."/>
            <person name="Calhoun S."/>
            <person name="Haridas S."/>
            <person name="Kuo A."/>
            <person name="Mondo S."/>
            <person name="Pangilinan J."/>
            <person name="Riley R."/>
            <person name="Labutti K."/>
            <person name="Andreopoulos B."/>
            <person name="Lipzen A."/>
            <person name="Chen C."/>
            <person name="Yanf M."/>
            <person name="Daum C."/>
            <person name="Ng V."/>
            <person name="Clum A."/>
            <person name="Ohm R."/>
            <person name="Martin F."/>
            <person name="Silar P."/>
            <person name="Natvig D."/>
            <person name="Lalanne C."/>
            <person name="Gautier V."/>
            <person name="Ament-Velasquez S.L."/>
            <person name="Kruys A."/>
            <person name="Hutchinson M.I."/>
            <person name="Powell A.J."/>
            <person name="Barry K."/>
            <person name="Miller A.N."/>
            <person name="Grigoriev I.V."/>
            <person name="Debuchy R."/>
            <person name="Gladieux P."/>
            <person name="Thoren M.H."/>
            <person name="Johannesson H."/>
        </authorList>
    </citation>
    <scope>NUCLEOTIDE SEQUENCE</scope>
    <source>
        <strain evidence="3">CBS 359.72</strain>
    </source>
</reference>
<reference evidence="3" key="1">
    <citation type="journal article" date="2023" name="Mol. Phylogenet. Evol.">
        <title>Genome-scale phylogeny and comparative genomics of the fungal order Sordariales.</title>
        <authorList>
            <person name="Hensen N."/>
            <person name="Bonometti L."/>
            <person name="Westerberg I."/>
            <person name="Brannstrom I.O."/>
            <person name="Guillou S."/>
            <person name="Cros-Aarteil S."/>
            <person name="Calhoun S."/>
            <person name="Haridas S."/>
            <person name="Kuo A."/>
            <person name="Mondo S."/>
            <person name="Pangilinan J."/>
            <person name="Riley R."/>
            <person name="LaButti K."/>
            <person name="Andreopoulos B."/>
            <person name="Lipzen A."/>
            <person name="Chen C."/>
            <person name="Yan M."/>
            <person name="Daum C."/>
            <person name="Ng V."/>
            <person name="Clum A."/>
            <person name="Steindorff A."/>
            <person name="Ohm R.A."/>
            <person name="Martin F."/>
            <person name="Silar P."/>
            <person name="Natvig D.O."/>
            <person name="Lalanne C."/>
            <person name="Gautier V."/>
            <person name="Ament-Velasquez S.L."/>
            <person name="Kruys A."/>
            <person name="Hutchinson M.I."/>
            <person name="Powell A.J."/>
            <person name="Barry K."/>
            <person name="Miller A.N."/>
            <person name="Grigoriev I.V."/>
            <person name="Debuchy R."/>
            <person name="Gladieux P."/>
            <person name="Hiltunen Thoren M."/>
            <person name="Johannesson H."/>
        </authorList>
    </citation>
    <scope>NUCLEOTIDE SEQUENCE</scope>
    <source>
        <strain evidence="3">CBS 359.72</strain>
    </source>
</reference>
<dbReference type="AlphaFoldDB" id="A0AAN7HSK6"/>
<dbReference type="InterPro" id="IPR044926">
    <property type="entry name" value="RGS_subdomain_2"/>
</dbReference>
<evidence type="ECO:0000256" key="1">
    <source>
        <dbReference type="SAM" id="MobiDB-lite"/>
    </source>
</evidence>
<dbReference type="PANTHER" id="PTHR39466">
    <property type="entry name" value="RGS DOMAIN-CONTAINING PROTEIN"/>
    <property type="match status" value="1"/>
</dbReference>
<keyword evidence="2" id="KW-0472">Membrane</keyword>